<sequence>MPKYEVIFISQGEIIQDLHFGPYAKEWWVSYPTNNDIEHTILYPVRLGMKNIITINQYDFIIIVVQNGFEPGYLYQSGSLQSNTCKSSSEAVIYIYQQAFFTKMRLDGLLVMGFDNPKICKTLLTDVNFRPYKFKIVNIILTIFKIGKSNNSNWNYAEKEYQSSFVYNFHRTRSLFVQEFSNKEANIRIY</sequence>
<dbReference type="AlphaFoldDB" id="A0A397U6I2"/>
<reference evidence="1 2" key="1">
    <citation type="submission" date="2018-06" db="EMBL/GenBank/DDBJ databases">
        <title>Comparative genomics reveals the genomic features of Rhizophagus irregularis, R. cerebriforme, R. diaphanum and Gigaspora rosea, and their symbiotic lifestyle signature.</title>
        <authorList>
            <person name="Morin E."/>
            <person name="San Clemente H."/>
            <person name="Chen E.C.H."/>
            <person name="De La Providencia I."/>
            <person name="Hainaut M."/>
            <person name="Kuo A."/>
            <person name="Kohler A."/>
            <person name="Murat C."/>
            <person name="Tang N."/>
            <person name="Roy S."/>
            <person name="Loubradou J."/>
            <person name="Henrissat B."/>
            <person name="Grigoriev I.V."/>
            <person name="Corradi N."/>
            <person name="Roux C."/>
            <person name="Martin F.M."/>
        </authorList>
    </citation>
    <scope>NUCLEOTIDE SEQUENCE [LARGE SCALE GENOMIC DNA]</scope>
    <source>
        <strain evidence="1 2">DAOM 194757</strain>
    </source>
</reference>
<comment type="caution">
    <text evidence="1">The sequence shown here is derived from an EMBL/GenBank/DDBJ whole genome shotgun (WGS) entry which is preliminary data.</text>
</comment>
<protein>
    <submittedName>
        <fullName evidence="1">Uncharacterized protein</fullName>
    </submittedName>
</protein>
<dbReference type="OrthoDB" id="2438612at2759"/>
<gene>
    <name evidence="1" type="ORF">C2G38_2283434</name>
</gene>
<name>A0A397U6I2_9GLOM</name>
<dbReference type="Proteomes" id="UP000266673">
    <property type="component" value="Unassembled WGS sequence"/>
</dbReference>
<keyword evidence="2" id="KW-1185">Reference proteome</keyword>
<evidence type="ECO:0000313" key="1">
    <source>
        <dbReference type="EMBL" id="RIB04677.1"/>
    </source>
</evidence>
<dbReference type="EMBL" id="QKWP01002131">
    <property type="protein sequence ID" value="RIB04677.1"/>
    <property type="molecule type" value="Genomic_DNA"/>
</dbReference>
<accession>A0A397U6I2</accession>
<organism evidence="1 2">
    <name type="scientific">Gigaspora rosea</name>
    <dbReference type="NCBI Taxonomy" id="44941"/>
    <lineage>
        <taxon>Eukaryota</taxon>
        <taxon>Fungi</taxon>
        <taxon>Fungi incertae sedis</taxon>
        <taxon>Mucoromycota</taxon>
        <taxon>Glomeromycotina</taxon>
        <taxon>Glomeromycetes</taxon>
        <taxon>Diversisporales</taxon>
        <taxon>Gigasporaceae</taxon>
        <taxon>Gigaspora</taxon>
    </lineage>
</organism>
<evidence type="ECO:0000313" key="2">
    <source>
        <dbReference type="Proteomes" id="UP000266673"/>
    </source>
</evidence>
<proteinExistence type="predicted"/>